<gene>
    <name evidence="13" type="primary">LOC100368866</name>
</gene>
<evidence type="ECO:0000256" key="9">
    <source>
        <dbReference type="ARBA" id="ARBA00064647"/>
    </source>
</evidence>
<dbReference type="PRINTS" id="PR00125">
    <property type="entry name" value="ATPASEDELTA"/>
</dbReference>
<dbReference type="SUPFAM" id="SSF47928">
    <property type="entry name" value="N-terminal domain of the delta subunit of the F1F0-ATP synthase"/>
    <property type="match status" value="1"/>
</dbReference>
<evidence type="ECO:0000256" key="7">
    <source>
        <dbReference type="ARBA" id="ARBA00023310"/>
    </source>
</evidence>
<keyword evidence="6" id="KW-0472">Membrane</keyword>
<name>A0ABM0GIN1_SACKO</name>
<protein>
    <recommendedName>
        <fullName evidence="10">ATP synthase peripheral stalk subunit OSCP, mitochondrial</fullName>
    </recommendedName>
    <alternativeName>
        <fullName evidence="11">ATP synthase subunit O</fullName>
    </alternativeName>
    <alternativeName>
        <fullName evidence="8">Oligomycin sensitivity conferral protein</fullName>
    </alternativeName>
</protein>
<keyword evidence="3" id="KW-0813">Transport</keyword>
<keyword evidence="5" id="KW-0406">Ion transport</keyword>
<dbReference type="NCBIfam" id="TIGR01145">
    <property type="entry name" value="ATP_synt_delta"/>
    <property type="match status" value="1"/>
</dbReference>
<dbReference type="InterPro" id="IPR026015">
    <property type="entry name" value="ATP_synth_OSCP/delta_N_sf"/>
</dbReference>
<proteinExistence type="inferred from homology"/>
<evidence type="ECO:0000256" key="8">
    <source>
        <dbReference type="ARBA" id="ARBA00033369"/>
    </source>
</evidence>
<comment type="subcellular location">
    <subcellularLocation>
        <location evidence="1">Membrane</location>
    </subcellularLocation>
</comment>
<evidence type="ECO:0000313" key="12">
    <source>
        <dbReference type="Proteomes" id="UP000694865"/>
    </source>
</evidence>
<evidence type="ECO:0000256" key="2">
    <source>
        <dbReference type="ARBA" id="ARBA00007046"/>
    </source>
</evidence>
<dbReference type="InterPro" id="IPR020781">
    <property type="entry name" value="ATPase_OSCP/d_CS"/>
</dbReference>
<evidence type="ECO:0000256" key="11">
    <source>
        <dbReference type="ARBA" id="ARBA00078525"/>
    </source>
</evidence>
<dbReference type="PANTHER" id="PTHR11910">
    <property type="entry name" value="ATP SYNTHASE DELTA CHAIN"/>
    <property type="match status" value="1"/>
</dbReference>
<accession>A0ABM0GIN1</accession>
<comment type="subunit">
    <text evidence="9">Component of the ATP synthase complex composed at least of ATP5F1A/subunit alpha, ATP5F1B/subunit beta, ATP5MC1/subunit c (homooctomer), MT-ATP6/subunit a, MT-ATP8/subunit 8, ATP5ME/subunit e, ATP5MF/subunit f, ATP5MG/subunit g, ATP5MK/subunit k, ATP5MJ/subunit j, ATP5F1C/subunit gamma, ATP5F1D/subunit delta, ATP5F1E/subunit epsilon, ATP5PF/subunit F6, ATP5PB/subunit b, ATP5PD/subunit d, ATP5PO/subunit OSCP. ATP synthase complex consists of a soluble F(1) head domain (subunits alpha(3) and beta(3)) - the catalytic core - and a membrane F(0) domain - the membrane proton channel (subunits c, a, 8, e, f, g, k and j). These two domains are linked by a central stalk (subunits gamma, delta, and epsilon) rotating inside the F1 region and a stationary peripheral stalk (subunits F6, b, d, and OSCP).</text>
</comment>
<dbReference type="Pfam" id="PF00213">
    <property type="entry name" value="OSCP"/>
    <property type="match status" value="1"/>
</dbReference>
<dbReference type="Gene3D" id="1.10.520.20">
    <property type="entry name" value="N-terminal domain of the delta subunit of the F1F0-ATP synthase"/>
    <property type="match status" value="1"/>
</dbReference>
<dbReference type="InterPro" id="IPR000711">
    <property type="entry name" value="ATPase_OSCP/dsu"/>
</dbReference>
<comment type="similarity">
    <text evidence="2">Belongs to the ATPase delta chain family.</text>
</comment>
<dbReference type="RefSeq" id="XP_002730685.1">
    <property type="nucleotide sequence ID" value="XM_002730639.2"/>
</dbReference>
<keyword evidence="12" id="KW-1185">Reference proteome</keyword>
<dbReference type="GeneID" id="100368866"/>
<reference evidence="13" key="1">
    <citation type="submission" date="2025-08" db="UniProtKB">
        <authorList>
            <consortium name="RefSeq"/>
        </authorList>
    </citation>
    <scope>IDENTIFICATION</scope>
    <source>
        <tissue evidence="13">Testes</tissue>
    </source>
</reference>
<organism evidence="12 13">
    <name type="scientific">Saccoglossus kowalevskii</name>
    <name type="common">Acorn worm</name>
    <dbReference type="NCBI Taxonomy" id="10224"/>
    <lineage>
        <taxon>Eukaryota</taxon>
        <taxon>Metazoa</taxon>
        <taxon>Hemichordata</taxon>
        <taxon>Enteropneusta</taxon>
        <taxon>Harrimaniidae</taxon>
        <taxon>Saccoglossus</taxon>
    </lineage>
</organism>
<evidence type="ECO:0000256" key="1">
    <source>
        <dbReference type="ARBA" id="ARBA00004370"/>
    </source>
</evidence>
<evidence type="ECO:0000256" key="5">
    <source>
        <dbReference type="ARBA" id="ARBA00023065"/>
    </source>
</evidence>
<evidence type="ECO:0000256" key="10">
    <source>
        <dbReference type="ARBA" id="ARBA00073432"/>
    </source>
</evidence>
<keyword evidence="4" id="KW-0375">Hydrogen ion transport</keyword>
<evidence type="ECO:0000256" key="6">
    <source>
        <dbReference type="ARBA" id="ARBA00023136"/>
    </source>
</evidence>
<dbReference type="Proteomes" id="UP000694865">
    <property type="component" value="Unplaced"/>
</dbReference>
<keyword evidence="7" id="KW-0066">ATP synthesis</keyword>
<dbReference type="HAMAP" id="MF_01416">
    <property type="entry name" value="ATP_synth_delta_bact"/>
    <property type="match status" value="1"/>
</dbReference>
<sequence length="211" mass="23485">MAASRSLILARCFSTSVAKAQMVKPPIQIYGIGGRYAHALYSAASKEKKLDQIETDLKTVKKLLDSDKKFAEFVRDPTLNKRIKKEALTGVLQKQNCQQVTVNLFELLAENGRLKKITEVLNAFGRIMSAHRGEVVCVVTTSQALDDKELKSLQEAIKSFLKKGESLKLDVQVDPKILGGMVVNIGDKYVDMSTATKIRKFTELLRDPVEV</sequence>
<evidence type="ECO:0000256" key="3">
    <source>
        <dbReference type="ARBA" id="ARBA00022448"/>
    </source>
</evidence>
<evidence type="ECO:0000256" key="4">
    <source>
        <dbReference type="ARBA" id="ARBA00022781"/>
    </source>
</evidence>
<dbReference type="PROSITE" id="PS00389">
    <property type="entry name" value="ATPASE_DELTA"/>
    <property type="match status" value="1"/>
</dbReference>
<evidence type="ECO:0000313" key="13">
    <source>
        <dbReference type="RefSeq" id="XP_002730685.1"/>
    </source>
</evidence>